<dbReference type="CDD" id="cd06170">
    <property type="entry name" value="LuxR_C_like"/>
    <property type="match status" value="1"/>
</dbReference>
<evidence type="ECO:0000256" key="2">
    <source>
        <dbReference type="ARBA" id="ARBA00023125"/>
    </source>
</evidence>
<dbReference type="Proteomes" id="UP000076079">
    <property type="component" value="Chromosome"/>
</dbReference>
<proteinExistence type="predicted"/>
<dbReference type="Pfam" id="PF00196">
    <property type="entry name" value="GerE"/>
    <property type="match status" value="1"/>
</dbReference>
<evidence type="ECO:0000256" key="1">
    <source>
        <dbReference type="ARBA" id="ARBA00022553"/>
    </source>
</evidence>
<dbReference type="InterPro" id="IPR011006">
    <property type="entry name" value="CheY-like_superfamily"/>
</dbReference>
<organism evidence="6 7">
    <name type="scientific">Luteitalea pratensis</name>
    <dbReference type="NCBI Taxonomy" id="1855912"/>
    <lineage>
        <taxon>Bacteria</taxon>
        <taxon>Pseudomonadati</taxon>
        <taxon>Acidobacteriota</taxon>
        <taxon>Vicinamibacteria</taxon>
        <taxon>Vicinamibacterales</taxon>
        <taxon>Vicinamibacteraceae</taxon>
        <taxon>Luteitalea</taxon>
    </lineage>
</organism>
<feature type="domain" description="HTH luxR-type" evidence="4">
    <location>
        <begin position="141"/>
        <end position="206"/>
    </location>
</feature>
<keyword evidence="6" id="KW-0378">Hydrolase</keyword>
<dbReference type="InterPro" id="IPR001789">
    <property type="entry name" value="Sig_transdc_resp-reg_receiver"/>
</dbReference>
<reference evidence="6 7" key="1">
    <citation type="journal article" date="2016" name="Genome Announc.">
        <title>First Complete Genome Sequence of a Subdivision 6 Acidobacterium Strain.</title>
        <authorList>
            <person name="Huang S."/>
            <person name="Vieira S."/>
            <person name="Bunk B."/>
            <person name="Riedel T."/>
            <person name="Sproer C."/>
            <person name="Overmann J."/>
        </authorList>
    </citation>
    <scope>NUCLEOTIDE SEQUENCE [LARGE SCALE GENOMIC DNA]</scope>
    <source>
        <strain evidence="7">DSM 100886 HEG_-6_39</strain>
    </source>
</reference>
<evidence type="ECO:0000313" key="7">
    <source>
        <dbReference type="Proteomes" id="UP000076079"/>
    </source>
</evidence>
<dbReference type="PANTHER" id="PTHR43214:SF43">
    <property type="entry name" value="TWO-COMPONENT RESPONSE REGULATOR"/>
    <property type="match status" value="1"/>
</dbReference>
<keyword evidence="2" id="KW-0238">DNA-binding</keyword>
<dbReference type="SMART" id="SM00448">
    <property type="entry name" value="REC"/>
    <property type="match status" value="1"/>
</dbReference>
<evidence type="ECO:0000259" key="5">
    <source>
        <dbReference type="PROSITE" id="PS50110"/>
    </source>
</evidence>
<evidence type="ECO:0000313" key="6">
    <source>
        <dbReference type="EMBL" id="AMY07401.1"/>
    </source>
</evidence>
<dbReference type="RefSeq" id="WP_234800693.1">
    <property type="nucleotide sequence ID" value="NZ_CP015136.1"/>
</dbReference>
<protein>
    <submittedName>
        <fullName evidence="6">Protease production enhancer protein</fullName>
    </submittedName>
</protein>
<dbReference type="GO" id="GO:0008233">
    <property type="term" value="F:peptidase activity"/>
    <property type="evidence" value="ECO:0007669"/>
    <property type="project" value="UniProtKB-KW"/>
</dbReference>
<dbReference type="SMART" id="SM00421">
    <property type="entry name" value="HTH_LUXR"/>
    <property type="match status" value="1"/>
</dbReference>
<evidence type="ECO:0000259" key="4">
    <source>
        <dbReference type="PROSITE" id="PS50043"/>
    </source>
</evidence>
<evidence type="ECO:0000256" key="3">
    <source>
        <dbReference type="PROSITE-ProRule" id="PRU00169"/>
    </source>
</evidence>
<dbReference type="Pfam" id="PF00072">
    <property type="entry name" value="Response_reg"/>
    <property type="match status" value="1"/>
</dbReference>
<feature type="modified residue" description="4-aspartylphosphate" evidence="3">
    <location>
        <position position="61"/>
    </location>
</feature>
<dbReference type="GO" id="GO:0006355">
    <property type="term" value="P:regulation of DNA-templated transcription"/>
    <property type="evidence" value="ECO:0007669"/>
    <property type="project" value="InterPro"/>
</dbReference>
<dbReference type="InterPro" id="IPR039420">
    <property type="entry name" value="WalR-like"/>
</dbReference>
<dbReference type="SUPFAM" id="SSF46894">
    <property type="entry name" value="C-terminal effector domain of the bipartite response regulators"/>
    <property type="match status" value="1"/>
</dbReference>
<dbReference type="SUPFAM" id="SSF52172">
    <property type="entry name" value="CheY-like"/>
    <property type="match status" value="1"/>
</dbReference>
<accession>A0A143PFV3</accession>
<dbReference type="PROSITE" id="PS50043">
    <property type="entry name" value="HTH_LUXR_2"/>
    <property type="match status" value="1"/>
</dbReference>
<dbReference type="CDD" id="cd17535">
    <property type="entry name" value="REC_NarL-like"/>
    <property type="match status" value="1"/>
</dbReference>
<dbReference type="GO" id="GO:0003677">
    <property type="term" value="F:DNA binding"/>
    <property type="evidence" value="ECO:0007669"/>
    <property type="project" value="UniProtKB-KW"/>
</dbReference>
<dbReference type="Gene3D" id="3.40.50.2300">
    <property type="match status" value="1"/>
</dbReference>
<dbReference type="PRINTS" id="PR00038">
    <property type="entry name" value="HTHLUXR"/>
</dbReference>
<gene>
    <name evidence="6" type="primary">degU_2</name>
    <name evidence="6" type="ORF">LuPra_00573</name>
</gene>
<dbReference type="PROSITE" id="PS50110">
    <property type="entry name" value="RESPONSE_REGULATORY"/>
    <property type="match status" value="1"/>
</dbReference>
<keyword evidence="7" id="KW-1185">Reference proteome</keyword>
<dbReference type="InterPro" id="IPR016032">
    <property type="entry name" value="Sig_transdc_resp-reg_C-effctor"/>
</dbReference>
<dbReference type="STRING" id="1855912.LuPra_00573"/>
<dbReference type="EMBL" id="CP015136">
    <property type="protein sequence ID" value="AMY07401.1"/>
    <property type="molecule type" value="Genomic_DNA"/>
</dbReference>
<feature type="domain" description="Response regulatory" evidence="5">
    <location>
        <begin position="10"/>
        <end position="126"/>
    </location>
</feature>
<dbReference type="InterPro" id="IPR058245">
    <property type="entry name" value="NreC/VraR/RcsB-like_REC"/>
</dbReference>
<dbReference type="GO" id="GO:0000160">
    <property type="term" value="P:phosphorelay signal transduction system"/>
    <property type="evidence" value="ECO:0007669"/>
    <property type="project" value="InterPro"/>
</dbReference>
<dbReference type="PANTHER" id="PTHR43214">
    <property type="entry name" value="TWO-COMPONENT RESPONSE REGULATOR"/>
    <property type="match status" value="1"/>
</dbReference>
<dbReference type="KEGG" id="abac:LuPra_00573"/>
<keyword evidence="1 3" id="KW-0597">Phosphoprotein</keyword>
<dbReference type="InterPro" id="IPR000792">
    <property type="entry name" value="Tscrpt_reg_LuxR_C"/>
</dbReference>
<name>A0A143PFV3_LUTPR</name>
<dbReference type="AlphaFoldDB" id="A0A143PFV3"/>
<reference evidence="7" key="2">
    <citation type="submission" date="2016-04" db="EMBL/GenBank/DDBJ databases">
        <title>First Complete Genome Sequence of a Subdivision 6 Acidobacterium.</title>
        <authorList>
            <person name="Huang S."/>
            <person name="Vieira S."/>
            <person name="Bunk B."/>
            <person name="Riedel T."/>
            <person name="Sproeer C."/>
            <person name="Overmann J."/>
        </authorList>
    </citation>
    <scope>NUCLEOTIDE SEQUENCE [LARGE SCALE GENOMIC DNA]</scope>
    <source>
        <strain evidence="7">DSM 100886 HEG_-6_39</strain>
    </source>
</reference>
<sequence length="230" mass="25022">MTSEVRSPIRLLVADDHDILRQGLVAVLERDPRFSVVATASNGEEAVAAFRRTQPDLAIMDLRMPVMEGPEAIRAIRAEFAEARVVVLTVYEGDVDIARALSAGAAAYVLKGMPSDELFEAIIAVHEGRQYIPPRITQVLDQAGRTDLTRREMDVLRLIVGGHSNREIAQELNTTEGTIKSYVNGLLGKLGVRDRTQAATAAIRRGLVKLEEAEKAKAERAALGNDIGNA</sequence>
<keyword evidence="6" id="KW-0645">Protease</keyword>
<dbReference type="GO" id="GO:0006508">
    <property type="term" value="P:proteolysis"/>
    <property type="evidence" value="ECO:0007669"/>
    <property type="project" value="UniProtKB-KW"/>
</dbReference>